<accession>A0A9P7E739</accession>
<dbReference type="Proteomes" id="UP000807769">
    <property type="component" value="Unassembled WGS sequence"/>
</dbReference>
<dbReference type="EMBL" id="JABBWG010000024">
    <property type="protein sequence ID" value="KAG1813196.1"/>
    <property type="molecule type" value="Genomic_DNA"/>
</dbReference>
<dbReference type="CDD" id="cd02440">
    <property type="entry name" value="AdoMet_MTases"/>
    <property type="match status" value="1"/>
</dbReference>
<dbReference type="GO" id="GO:0008757">
    <property type="term" value="F:S-adenosylmethionine-dependent methyltransferase activity"/>
    <property type="evidence" value="ECO:0007669"/>
    <property type="project" value="UniProtKB-ARBA"/>
</dbReference>
<dbReference type="PANTHER" id="PTHR14614">
    <property type="entry name" value="HEPATOCELLULAR CARCINOMA-ASSOCIATED ANTIGEN"/>
    <property type="match status" value="1"/>
</dbReference>
<dbReference type="GeneID" id="64630147"/>
<dbReference type="InterPro" id="IPR019410">
    <property type="entry name" value="Methyltransf_16"/>
</dbReference>
<dbReference type="SUPFAM" id="SSF53335">
    <property type="entry name" value="S-adenosyl-L-methionine-dependent methyltransferases"/>
    <property type="match status" value="1"/>
</dbReference>
<dbReference type="AlphaFoldDB" id="A0A9P7E739"/>
<organism evidence="1 2">
    <name type="scientific">Suillus subaureus</name>
    <dbReference type="NCBI Taxonomy" id="48587"/>
    <lineage>
        <taxon>Eukaryota</taxon>
        <taxon>Fungi</taxon>
        <taxon>Dikarya</taxon>
        <taxon>Basidiomycota</taxon>
        <taxon>Agaricomycotina</taxon>
        <taxon>Agaricomycetes</taxon>
        <taxon>Agaricomycetidae</taxon>
        <taxon>Boletales</taxon>
        <taxon>Suillineae</taxon>
        <taxon>Suillaceae</taxon>
        <taxon>Suillus</taxon>
    </lineage>
</organism>
<sequence>MSMTFTNDVCYGNDNELLALLKGYSALIPPLHLKFPTQCSFTEVHTFLLHQVLLGPHLEQYPPSGRYQQSFWKWAIEHLERMDQDEEVSYATEPHEKATHSQLHIKDGEIDTRIYDRYLSLISGSTDPSGPPPDSYMTYYWKPSSSLSSADRSSHETITLLESRTTIEGGTTGLRTWCASFVLGSYLIANAETIRDQTVLELGCGSGFLGIIVATIQQKFNERHQSHHQALPAVLLTDVNAGVLSRCRDNVQLRCNQSSNHPNITFSTLDWFDALSLPFSENTMTAFLSKMSAGVVIGADIVFDPILVPPLVATLRIALSFKKTRMVVVALTVRNEQTLAHFVTEAAKELCVEEVPHAFTSATYFDLDTTGVDAGLDVKIFKITLHNSAS</sequence>
<reference evidence="1" key="1">
    <citation type="journal article" date="2020" name="New Phytol.">
        <title>Comparative genomics reveals dynamic genome evolution in host specialist ectomycorrhizal fungi.</title>
        <authorList>
            <person name="Lofgren L.A."/>
            <person name="Nguyen N.H."/>
            <person name="Vilgalys R."/>
            <person name="Ruytinx J."/>
            <person name="Liao H.L."/>
            <person name="Branco S."/>
            <person name="Kuo A."/>
            <person name="LaButti K."/>
            <person name="Lipzen A."/>
            <person name="Andreopoulos W."/>
            <person name="Pangilinan J."/>
            <person name="Riley R."/>
            <person name="Hundley H."/>
            <person name="Na H."/>
            <person name="Barry K."/>
            <person name="Grigoriev I.V."/>
            <person name="Stajich J.E."/>
            <person name="Kennedy P.G."/>
        </authorList>
    </citation>
    <scope>NUCLEOTIDE SEQUENCE</scope>
    <source>
        <strain evidence="1">MN1</strain>
    </source>
</reference>
<dbReference type="Gene3D" id="3.40.50.150">
    <property type="entry name" value="Vaccinia Virus protein VP39"/>
    <property type="match status" value="1"/>
</dbReference>
<evidence type="ECO:0008006" key="3">
    <source>
        <dbReference type="Google" id="ProtNLM"/>
    </source>
</evidence>
<name>A0A9P7E739_9AGAM</name>
<keyword evidence="2" id="KW-1185">Reference proteome</keyword>
<evidence type="ECO:0000313" key="1">
    <source>
        <dbReference type="EMBL" id="KAG1813196.1"/>
    </source>
</evidence>
<comment type="caution">
    <text evidence="1">The sequence shown here is derived from an EMBL/GenBank/DDBJ whole genome shotgun (WGS) entry which is preliminary data.</text>
</comment>
<dbReference type="PANTHER" id="PTHR14614:SF130">
    <property type="entry name" value="PROTEIN-LYSINE N-METHYLTRANSFERASE EEF2KMT"/>
    <property type="match status" value="1"/>
</dbReference>
<dbReference type="OrthoDB" id="194386at2759"/>
<proteinExistence type="predicted"/>
<dbReference type="RefSeq" id="XP_041191070.1">
    <property type="nucleotide sequence ID" value="XM_041336130.1"/>
</dbReference>
<dbReference type="InterPro" id="IPR029063">
    <property type="entry name" value="SAM-dependent_MTases_sf"/>
</dbReference>
<evidence type="ECO:0000313" key="2">
    <source>
        <dbReference type="Proteomes" id="UP000807769"/>
    </source>
</evidence>
<dbReference type="Pfam" id="PF10294">
    <property type="entry name" value="Methyltransf_16"/>
    <property type="match status" value="1"/>
</dbReference>
<gene>
    <name evidence="1" type="ORF">BJ212DRAFT_1367125</name>
</gene>
<protein>
    <recommendedName>
        <fullName evidence="3">FAM86 N-terminal domain-containing protein</fullName>
    </recommendedName>
</protein>